<dbReference type="InterPro" id="IPR015424">
    <property type="entry name" value="PyrdxlP-dep_Trfase"/>
</dbReference>
<dbReference type="InterPro" id="IPR015421">
    <property type="entry name" value="PyrdxlP-dep_Trfase_major"/>
</dbReference>
<evidence type="ECO:0000313" key="6">
    <source>
        <dbReference type="EMBL" id="QHT18823.1"/>
    </source>
</evidence>
<dbReference type="InterPro" id="IPR001597">
    <property type="entry name" value="ArAA_b-elim_lyase/Thr_aldolase"/>
</dbReference>
<evidence type="ECO:0000256" key="2">
    <source>
        <dbReference type="ARBA" id="ARBA00006966"/>
    </source>
</evidence>
<protein>
    <recommendedName>
        <fullName evidence="5">Aromatic amino acid beta-eliminating lyase/threonine aldolase domain-containing protein</fullName>
    </recommendedName>
</protein>
<dbReference type="EMBL" id="MN739659">
    <property type="protein sequence ID" value="QHT18823.1"/>
    <property type="molecule type" value="Genomic_DNA"/>
</dbReference>
<evidence type="ECO:0000256" key="4">
    <source>
        <dbReference type="ARBA" id="ARBA00023239"/>
    </source>
</evidence>
<dbReference type="Pfam" id="PF01212">
    <property type="entry name" value="Beta_elim_lyase"/>
    <property type="match status" value="1"/>
</dbReference>
<dbReference type="GO" id="GO:0006567">
    <property type="term" value="P:L-threonine catabolic process"/>
    <property type="evidence" value="ECO:0007669"/>
    <property type="project" value="TreeGrafter"/>
</dbReference>
<dbReference type="PANTHER" id="PTHR48097">
    <property type="entry name" value="L-THREONINE ALDOLASE-RELATED"/>
    <property type="match status" value="1"/>
</dbReference>
<dbReference type="Gene3D" id="3.90.1150.10">
    <property type="entry name" value="Aspartate Aminotransferase, domain 1"/>
    <property type="match status" value="1"/>
</dbReference>
<comment type="cofactor">
    <cofactor evidence="1">
        <name>pyridoxal 5'-phosphate</name>
        <dbReference type="ChEBI" id="CHEBI:597326"/>
    </cofactor>
</comment>
<dbReference type="InterPro" id="IPR015422">
    <property type="entry name" value="PyrdxlP-dep_Trfase_small"/>
</dbReference>
<dbReference type="GO" id="GO:0005829">
    <property type="term" value="C:cytosol"/>
    <property type="evidence" value="ECO:0007669"/>
    <property type="project" value="TreeGrafter"/>
</dbReference>
<organism evidence="6">
    <name type="scientific">viral metagenome</name>
    <dbReference type="NCBI Taxonomy" id="1070528"/>
    <lineage>
        <taxon>unclassified sequences</taxon>
        <taxon>metagenomes</taxon>
        <taxon>organismal metagenomes</taxon>
    </lineage>
</organism>
<evidence type="ECO:0000259" key="5">
    <source>
        <dbReference type="Pfam" id="PF01212"/>
    </source>
</evidence>
<proteinExistence type="inferred from homology"/>
<dbReference type="InterPro" id="IPR023603">
    <property type="entry name" value="Low_specificity_L-TA-like"/>
</dbReference>
<dbReference type="SUPFAM" id="SSF53383">
    <property type="entry name" value="PLP-dependent transferases"/>
    <property type="match status" value="1"/>
</dbReference>
<dbReference type="GO" id="GO:0006545">
    <property type="term" value="P:glycine biosynthetic process"/>
    <property type="evidence" value="ECO:0007669"/>
    <property type="project" value="TreeGrafter"/>
</dbReference>
<feature type="domain" description="Aromatic amino acid beta-eliminating lyase/threonine aldolase" evidence="5">
    <location>
        <begin position="2"/>
        <end position="222"/>
    </location>
</feature>
<reference evidence="6" key="1">
    <citation type="journal article" date="2020" name="Nature">
        <title>Giant virus diversity and host interactions through global metagenomics.</title>
        <authorList>
            <person name="Schulz F."/>
            <person name="Roux S."/>
            <person name="Paez-Espino D."/>
            <person name="Jungbluth S."/>
            <person name="Walsh D.A."/>
            <person name="Denef V.J."/>
            <person name="McMahon K.D."/>
            <person name="Konstantinidis K.T."/>
            <person name="Eloe-Fadrosh E.A."/>
            <person name="Kyrpides N.C."/>
            <person name="Woyke T."/>
        </authorList>
    </citation>
    <scope>NUCLEOTIDE SEQUENCE</scope>
    <source>
        <strain evidence="6">GVMAG-M-3300023174-49</strain>
    </source>
</reference>
<sequence>MAWCPNRGSEMIVGDNSHMFLFEQAGAAQFGGVSIRTVPNLSDGTMDISSIRNAIRDDDIHEPTTTLISVENTHNACGGKVLPIQFLEDLHRVAKTTKIPIHMDGARIWNALTEYKTHPYEIAKYVDSLSVCLSKGLGCPIGSLLIGSKDFIQKARRIRKGLGGGMRQVGIIAAAGIVALDDFENNILEKDHIRTQRIANAVETIPAFKLMTQTTHTNILFLHLFSFKTPILYNQFFIKII</sequence>
<dbReference type="PANTHER" id="PTHR48097:SF9">
    <property type="entry name" value="L-THREONINE ALDOLASE"/>
    <property type="match status" value="1"/>
</dbReference>
<evidence type="ECO:0000256" key="3">
    <source>
        <dbReference type="ARBA" id="ARBA00022898"/>
    </source>
</evidence>
<comment type="similarity">
    <text evidence="2">Belongs to the threonine aldolase family.</text>
</comment>
<dbReference type="FunFam" id="3.40.640.10:FF:000030">
    <property type="entry name" value="Low-specificity L-threonine aldolase"/>
    <property type="match status" value="1"/>
</dbReference>
<name>A0A6C0DQI1_9ZZZZ</name>
<dbReference type="NCBIfam" id="NF041359">
    <property type="entry name" value="GntG_guanitoxin"/>
    <property type="match status" value="1"/>
</dbReference>
<accession>A0A6C0DQI1</accession>
<dbReference type="Gene3D" id="3.40.640.10">
    <property type="entry name" value="Type I PLP-dependent aspartate aminotransferase-like (Major domain)"/>
    <property type="match status" value="1"/>
</dbReference>
<dbReference type="GO" id="GO:0008732">
    <property type="term" value="F:L-allo-threonine aldolase activity"/>
    <property type="evidence" value="ECO:0007669"/>
    <property type="project" value="TreeGrafter"/>
</dbReference>
<evidence type="ECO:0000256" key="1">
    <source>
        <dbReference type="ARBA" id="ARBA00001933"/>
    </source>
</evidence>
<dbReference type="AlphaFoldDB" id="A0A6C0DQI1"/>
<keyword evidence="4" id="KW-0456">Lyase</keyword>
<keyword evidence="3" id="KW-0663">Pyridoxal phosphate</keyword>